<protein>
    <recommendedName>
        <fullName evidence="2">NADH-quinone oxidoreductase subunit J</fullName>
        <ecNumber evidence="2">7.1.1.-</ecNumber>
    </recommendedName>
</protein>
<dbReference type="Gene3D" id="1.20.120.1200">
    <property type="entry name" value="NADH-ubiquinone/plastoquinone oxidoreductase chain 6, subunit NuoJ"/>
    <property type="match status" value="1"/>
</dbReference>
<comment type="function">
    <text evidence="2">NDH-1 shuttles electrons from NADH, via FMN and iron-sulfur (Fe-S) centers, to quinones in the respiratory chain. Couples the redox reaction to proton translocation (for every two electrons transferred, four hydrogen ions are translocated across the cytoplasmic membrane), and thus conserves the redox energy in a proton gradient.</text>
</comment>
<accession>A0ABT8F9N7</accession>
<keyword evidence="2" id="KW-1003">Cell membrane</keyword>
<dbReference type="Pfam" id="PF00499">
    <property type="entry name" value="Oxidored_q3"/>
    <property type="match status" value="1"/>
</dbReference>
<dbReference type="PANTHER" id="PTHR33269:SF17">
    <property type="entry name" value="NADH-UBIQUINONE OXIDOREDUCTASE CHAIN 6"/>
    <property type="match status" value="1"/>
</dbReference>
<keyword evidence="2" id="KW-0520">NAD</keyword>
<evidence type="ECO:0000256" key="1">
    <source>
        <dbReference type="ARBA" id="ARBA00005698"/>
    </source>
</evidence>
<feature type="transmembrane region" description="Helical" evidence="2">
    <location>
        <begin position="59"/>
        <end position="79"/>
    </location>
</feature>
<evidence type="ECO:0000313" key="4">
    <source>
        <dbReference type="Proteomes" id="UP001168552"/>
    </source>
</evidence>
<dbReference type="Proteomes" id="UP001168552">
    <property type="component" value="Unassembled WGS sequence"/>
</dbReference>
<comment type="caution">
    <text evidence="3">The sequence shown here is derived from an EMBL/GenBank/DDBJ whole genome shotgun (WGS) entry which is preliminary data.</text>
</comment>
<keyword evidence="2" id="KW-0472">Membrane</keyword>
<keyword evidence="2" id="KW-0812">Transmembrane</keyword>
<dbReference type="InterPro" id="IPR001457">
    <property type="entry name" value="NADH_UbQ/plastoQ_OxRdtase_su6"/>
</dbReference>
<keyword evidence="4" id="KW-1185">Reference proteome</keyword>
<evidence type="ECO:0000313" key="3">
    <source>
        <dbReference type="EMBL" id="MDN4166998.1"/>
    </source>
</evidence>
<dbReference type="EC" id="7.1.1.-" evidence="2"/>
<dbReference type="EMBL" id="JAUHJS010000010">
    <property type="protein sequence ID" value="MDN4166998.1"/>
    <property type="molecule type" value="Genomic_DNA"/>
</dbReference>
<organism evidence="3 4">
    <name type="scientific">Shiella aurantiaca</name>
    <dbReference type="NCBI Taxonomy" id="3058365"/>
    <lineage>
        <taxon>Bacteria</taxon>
        <taxon>Pseudomonadati</taxon>
        <taxon>Bacteroidota</taxon>
        <taxon>Cytophagia</taxon>
        <taxon>Cytophagales</taxon>
        <taxon>Shiellaceae</taxon>
        <taxon>Shiella</taxon>
    </lineage>
</organism>
<feature type="transmembrane region" description="Helical" evidence="2">
    <location>
        <begin position="139"/>
        <end position="161"/>
    </location>
</feature>
<feature type="transmembrane region" description="Helical" evidence="2">
    <location>
        <begin position="6"/>
        <end position="24"/>
    </location>
</feature>
<comment type="subcellular location">
    <subcellularLocation>
        <location evidence="2">Cell membrane</location>
        <topology evidence="2">Multi-pass membrane protein</topology>
    </subcellularLocation>
</comment>
<dbReference type="PANTHER" id="PTHR33269">
    <property type="entry name" value="NADH-UBIQUINONE OXIDOREDUCTASE CHAIN 6"/>
    <property type="match status" value="1"/>
</dbReference>
<sequence>MSVAQVLFYGLAALVLLGALAILFSKNIIRAAFLLIGVLVGIAAIYALSGAMFLAVAQLMVYVGGILVLLIFGVMLTHSSKEATLRGGSHNIWLGGFLGISLFLGMVYTLLKQPFETKLPTENIWQSTAQMAWLLASDYLLVFELLGVLLLLALVGAAFVVRKNI</sequence>
<comment type="similarity">
    <text evidence="1 2">Belongs to the complex I subunit 6 family.</text>
</comment>
<evidence type="ECO:0000256" key="2">
    <source>
        <dbReference type="RuleBase" id="RU004429"/>
    </source>
</evidence>
<reference evidence="3" key="1">
    <citation type="submission" date="2023-06" db="EMBL/GenBank/DDBJ databases">
        <title>Cytophagales bacterium Strain LB-30, isolated from soil.</title>
        <authorList>
            <person name="Liu B."/>
        </authorList>
    </citation>
    <scope>NUCLEOTIDE SEQUENCE</scope>
    <source>
        <strain evidence="3">LB-30</strain>
    </source>
</reference>
<keyword evidence="2" id="KW-1133">Transmembrane helix</keyword>
<feature type="transmembrane region" description="Helical" evidence="2">
    <location>
        <begin position="91"/>
        <end position="111"/>
    </location>
</feature>
<dbReference type="RefSeq" id="WP_320005536.1">
    <property type="nucleotide sequence ID" value="NZ_JAUHJS010000010.1"/>
</dbReference>
<dbReference type="InterPro" id="IPR042106">
    <property type="entry name" value="Nuo/plastoQ_OxRdtase_6_NuoJ"/>
</dbReference>
<feature type="transmembrane region" description="Helical" evidence="2">
    <location>
        <begin position="31"/>
        <end position="53"/>
    </location>
</feature>
<name>A0ABT8F9N7_9BACT</name>
<gene>
    <name evidence="3" type="ORF">QWY31_15915</name>
</gene>
<proteinExistence type="inferred from homology"/>
<keyword evidence="2" id="KW-0874">Quinone</keyword>
<comment type="catalytic activity">
    <reaction evidence="2">
        <text>a quinone + NADH + 5 H(+)(in) = a quinol + NAD(+) + 4 H(+)(out)</text>
        <dbReference type="Rhea" id="RHEA:57888"/>
        <dbReference type="ChEBI" id="CHEBI:15378"/>
        <dbReference type="ChEBI" id="CHEBI:24646"/>
        <dbReference type="ChEBI" id="CHEBI:57540"/>
        <dbReference type="ChEBI" id="CHEBI:57945"/>
        <dbReference type="ChEBI" id="CHEBI:132124"/>
    </reaction>
</comment>